<dbReference type="InterPro" id="IPR005234">
    <property type="entry name" value="ScpB_csome_segregation"/>
</dbReference>
<dbReference type="AlphaFoldDB" id="A0A6V8MUM7"/>
<organism evidence="6 8">
    <name type="scientific">Geomonas paludis</name>
    <dbReference type="NCBI Taxonomy" id="2740185"/>
    <lineage>
        <taxon>Bacteria</taxon>
        <taxon>Pseudomonadati</taxon>
        <taxon>Thermodesulfobacteriota</taxon>
        <taxon>Desulfuromonadia</taxon>
        <taxon>Geobacterales</taxon>
        <taxon>Geobacteraceae</taxon>
        <taxon>Geomonas</taxon>
    </lineage>
</organism>
<dbReference type="PANTHER" id="PTHR34298:SF2">
    <property type="entry name" value="SEGREGATION AND CONDENSATION PROTEIN B"/>
    <property type="match status" value="1"/>
</dbReference>
<protein>
    <submittedName>
        <fullName evidence="7">SMC-Scp complex subunit ScpB</fullName>
    </submittedName>
    <submittedName>
        <fullName evidence="6">Segregation and condensation protein B</fullName>
    </submittedName>
</protein>
<reference evidence="8" key="1">
    <citation type="submission" date="2020-06" db="EMBL/GenBank/DDBJ databases">
        <title>Draft genomic sequecing of Geomonas sp. Red736.</title>
        <authorList>
            <person name="Itoh H."/>
            <person name="Xu Z.X."/>
            <person name="Ushijima N."/>
            <person name="Masuda Y."/>
            <person name="Shiratori Y."/>
            <person name="Senoo K."/>
        </authorList>
    </citation>
    <scope>NUCLEOTIDE SEQUENCE [LARGE SCALE GENOMIC DNA]</scope>
    <source>
        <strain evidence="8">Red736</strain>
    </source>
</reference>
<accession>A0A6V8MUM7</accession>
<keyword evidence="3" id="KW-0159">Chromosome partition</keyword>
<gene>
    <name evidence="6" type="primary">scpB</name>
    <name evidence="6" type="ORF">GMPD_13360</name>
    <name evidence="7" type="ORF">M1B72_10205</name>
</gene>
<evidence type="ECO:0000256" key="4">
    <source>
        <dbReference type="ARBA" id="ARBA00023306"/>
    </source>
</evidence>
<evidence type="ECO:0000313" key="8">
    <source>
        <dbReference type="Proteomes" id="UP000568888"/>
    </source>
</evidence>
<reference evidence="6" key="2">
    <citation type="journal article" date="2021" name="Int. J. Syst. Evol. Microbiol.">
        <title>Geomonas silvestris sp. nov., Geomonas paludis sp. nov. and Geomonas limicola sp. nov., isolated from terrestrial environments, and emended description of the genus Geomonas.</title>
        <authorList>
            <person name="Itoh H."/>
            <person name="Xu Z."/>
            <person name="Masuda Y."/>
            <person name="Ushijima N."/>
            <person name="Hayakawa C."/>
            <person name="Shiratori Y."/>
            <person name="Senoo K."/>
        </authorList>
    </citation>
    <scope>NUCLEOTIDE SEQUENCE</scope>
    <source>
        <strain evidence="6">Red736</strain>
    </source>
</reference>
<keyword evidence="4" id="KW-0131">Cell cycle</keyword>
<evidence type="ECO:0000313" key="7">
    <source>
        <dbReference type="EMBL" id="UPU38055.1"/>
    </source>
</evidence>
<dbReference type="GO" id="GO:0051304">
    <property type="term" value="P:chromosome separation"/>
    <property type="evidence" value="ECO:0007669"/>
    <property type="project" value="InterPro"/>
</dbReference>
<evidence type="ECO:0000256" key="5">
    <source>
        <dbReference type="SAM" id="MobiDB-lite"/>
    </source>
</evidence>
<dbReference type="Proteomes" id="UP000831485">
    <property type="component" value="Chromosome"/>
</dbReference>
<name>A0A6V8MUM7_9BACT</name>
<dbReference type="InterPro" id="IPR036388">
    <property type="entry name" value="WH-like_DNA-bd_sf"/>
</dbReference>
<reference evidence="7" key="3">
    <citation type="submission" date="2022-04" db="EMBL/GenBank/DDBJ databases">
        <authorList>
            <person name="Liu G."/>
        </authorList>
    </citation>
    <scope>NUCLEOTIDE SEQUENCE</scope>
    <source>
        <strain evidence="7">RG22</strain>
    </source>
</reference>
<keyword evidence="9" id="KW-1185">Reference proteome</keyword>
<dbReference type="Pfam" id="PF04079">
    <property type="entry name" value="SMC_ScpB"/>
    <property type="match status" value="1"/>
</dbReference>
<dbReference type="EMBL" id="BLXY01000002">
    <property type="protein sequence ID" value="GFO63417.1"/>
    <property type="molecule type" value="Genomic_DNA"/>
</dbReference>
<evidence type="ECO:0000256" key="2">
    <source>
        <dbReference type="ARBA" id="ARBA00022618"/>
    </source>
</evidence>
<evidence type="ECO:0000313" key="6">
    <source>
        <dbReference type="EMBL" id="GFO63417.1"/>
    </source>
</evidence>
<dbReference type="Proteomes" id="UP000568888">
    <property type="component" value="Unassembled WGS sequence"/>
</dbReference>
<dbReference type="GO" id="GO:0051301">
    <property type="term" value="P:cell division"/>
    <property type="evidence" value="ECO:0007669"/>
    <property type="project" value="UniProtKB-KW"/>
</dbReference>
<dbReference type="EMBL" id="CP096574">
    <property type="protein sequence ID" value="UPU38055.1"/>
    <property type="molecule type" value="Genomic_DNA"/>
</dbReference>
<evidence type="ECO:0000256" key="1">
    <source>
        <dbReference type="ARBA" id="ARBA00022490"/>
    </source>
</evidence>
<dbReference type="Gene3D" id="1.10.10.10">
    <property type="entry name" value="Winged helix-like DNA-binding domain superfamily/Winged helix DNA-binding domain"/>
    <property type="match status" value="2"/>
</dbReference>
<dbReference type="InterPro" id="IPR036390">
    <property type="entry name" value="WH_DNA-bd_sf"/>
</dbReference>
<keyword evidence="1" id="KW-0963">Cytoplasm</keyword>
<dbReference type="NCBIfam" id="TIGR00281">
    <property type="entry name" value="SMC-Scp complex subunit ScpB"/>
    <property type="match status" value="1"/>
</dbReference>
<evidence type="ECO:0000256" key="3">
    <source>
        <dbReference type="ARBA" id="ARBA00022829"/>
    </source>
</evidence>
<sequence>MSGKSLKGIVESILFVHDQPLTLDRLAGILEEYDRADLRAALDELIQDYETAERGIVLIQVAGGYQLRSRPEHGDYIRRLNKTKGVKFSQSALETLAIVAYRQPITRAEVEYLRGVDSGGVMKSLLEKKLLRIMGKKDVPGKPLIYGTSREFLELFGLKDLNQLPTLKEIQELVPPDPFADQPALPLGSGVATDSAPAADSVETDASLESVDSIDSLEPVEG</sequence>
<dbReference type="PANTHER" id="PTHR34298">
    <property type="entry name" value="SEGREGATION AND CONDENSATION PROTEIN B"/>
    <property type="match status" value="1"/>
</dbReference>
<evidence type="ECO:0000313" key="9">
    <source>
        <dbReference type="Proteomes" id="UP000831485"/>
    </source>
</evidence>
<keyword evidence="2" id="KW-0132">Cell division</keyword>
<proteinExistence type="predicted"/>
<feature type="region of interest" description="Disordered" evidence="5">
    <location>
        <begin position="178"/>
        <end position="222"/>
    </location>
</feature>
<dbReference type="SUPFAM" id="SSF46785">
    <property type="entry name" value="Winged helix' DNA-binding domain"/>
    <property type="match status" value="2"/>
</dbReference>